<evidence type="ECO:0000256" key="5">
    <source>
        <dbReference type="ARBA" id="ARBA00022824"/>
    </source>
</evidence>
<keyword evidence="5 8" id="KW-0256">Endoplasmic reticulum</keyword>
<organism evidence="10">
    <name type="scientific">Micromonas pusilla (strain CCMP1545)</name>
    <name type="common">Picoplanktonic green alga</name>
    <dbReference type="NCBI Taxonomy" id="564608"/>
    <lineage>
        <taxon>Eukaryota</taxon>
        <taxon>Viridiplantae</taxon>
        <taxon>Chlorophyta</taxon>
        <taxon>Mamiellophyceae</taxon>
        <taxon>Mamiellales</taxon>
        <taxon>Mamiellaceae</taxon>
        <taxon>Micromonas</taxon>
    </lineage>
</organism>
<evidence type="ECO:0000256" key="8">
    <source>
        <dbReference type="RuleBase" id="RU363075"/>
    </source>
</evidence>
<feature type="transmembrane region" description="Helical" evidence="8">
    <location>
        <begin position="250"/>
        <end position="271"/>
    </location>
</feature>
<feature type="transmembrane region" description="Helical" evidence="8">
    <location>
        <begin position="405"/>
        <end position="424"/>
    </location>
</feature>
<dbReference type="GO" id="GO:0000026">
    <property type="term" value="F:alpha-1,2-mannosyltransferase activity"/>
    <property type="evidence" value="ECO:0007669"/>
    <property type="project" value="TreeGrafter"/>
</dbReference>
<dbReference type="eggNOG" id="KOG1771">
    <property type="taxonomic scope" value="Eukaryota"/>
</dbReference>
<keyword evidence="2 8" id="KW-0328">Glycosyltransferase</keyword>
<dbReference type="GO" id="GO:0005789">
    <property type="term" value="C:endoplasmic reticulum membrane"/>
    <property type="evidence" value="ECO:0007669"/>
    <property type="project" value="UniProtKB-SubCell"/>
</dbReference>
<dbReference type="OMA" id="HHMVFNN"/>
<evidence type="ECO:0000256" key="7">
    <source>
        <dbReference type="ARBA" id="ARBA00023136"/>
    </source>
</evidence>
<protein>
    <recommendedName>
        <fullName evidence="8">Mannosyltransferase</fullName>
        <ecNumber evidence="8">2.4.1.-</ecNumber>
    </recommendedName>
</protein>
<evidence type="ECO:0000256" key="4">
    <source>
        <dbReference type="ARBA" id="ARBA00022692"/>
    </source>
</evidence>
<keyword evidence="4 8" id="KW-0812">Transmembrane</keyword>
<keyword evidence="7 8" id="KW-0472">Membrane</keyword>
<dbReference type="PANTHER" id="PTHR22760">
    <property type="entry name" value="GLYCOSYLTRANSFERASE"/>
    <property type="match status" value="1"/>
</dbReference>
<gene>
    <name evidence="9" type="ORF">MICPUCDRAFT_55331</name>
</gene>
<accession>C1MKG6</accession>
<evidence type="ECO:0000256" key="2">
    <source>
        <dbReference type="ARBA" id="ARBA00022676"/>
    </source>
</evidence>
<dbReference type="EC" id="2.4.1.-" evidence="8"/>
<dbReference type="Pfam" id="PF03901">
    <property type="entry name" value="Glyco_transf_22"/>
    <property type="match status" value="1"/>
</dbReference>
<keyword evidence="3 9" id="KW-0808">Transferase</keyword>
<dbReference type="GeneID" id="9681337"/>
<evidence type="ECO:0000256" key="3">
    <source>
        <dbReference type="ARBA" id="ARBA00022679"/>
    </source>
</evidence>
<keyword evidence="10" id="KW-1185">Reference proteome</keyword>
<evidence type="ECO:0000313" key="9">
    <source>
        <dbReference type="EMBL" id="EEH59755.1"/>
    </source>
</evidence>
<comment type="subcellular location">
    <subcellularLocation>
        <location evidence="1 8">Endoplasmic reticulum membrane</location>
        <topology evidence="1 8">Multi-pass membrane protein</topology>
    </subcellularLocation>
</comment>
<dbReference type="AlphaFoldDB" id="C1MKG6"/>
<dbReference type="STRING" id="564608.C1MKG6"/>
<feature type="transmembrane region" description="Helical" evidence="8">
    <location>
        <begin position="336"/>
        <end position="353"/>
    </location>
</feature>
<sequence>MKQKKVRPNRVAVGAPMRLYLCCFVFRSVNALTVRTYFNADEYWQSLEVAHVAVFGYGHLTWEWDAAVRGFAHPAIFAAIYEAARWMRVDTVPFLVWAPRFVQAAFAALADVSIARLARRLDGDRARGWALFCTMSCWFHFFCSVRTFSNCMETALSAAAAALWPWQCIKDREAKDGEVWAAKKAATPQRRSANTKSKLTQNGGANRMVALSLAATSCVIRPTAAGYWFPLIILEAFYTCRSSLGDRTRGIFLLLYEALPNVLSALVFSFVTDRLFYGWWAFTTINFFKFNFLNGGSVRYGVHPWHWYLTQGLPTVASVYLPLAALALFVRSNNNTFTSFIALCCIVIGHSIVEHKELRFMMPTLPFILALSGIGLACLVSEMHVTSKFGKREGGMTGVWKSERVRWIFVAYILFTQIPPALYFSMWHQIGSIAVMPFLSNAVSANSTHSGGILFLTPCHQTPYTTHMHNSHVSMRFLECPPKCFWCDDENVSNFDHVDESERFFHNPGAWLATAYGAQDCVYSRNDHSVGVFVERDGHVVPFCDGTLVPSHVVMFNDTYAQLGVKAWLKDWGYRHEADLFHTHFKVDRDMQSRMWVFVRSPSLRDGGRE</sequence>
<dbReference type="RefSeq" id="XP_003056379.1">
    <property type="nucleotide sequence ID" value="XM_003056333.1"/>
</dbReference>
<evidence type="ECO:0000313" key="10">
    <source>
        <dbReference type="Proteomes" id="UP000001876"/>
    </source>
</evidence>
<feature type="transmembrane region" description="Helical" evidence="8">
    <location>
        <begin position="365"/>
        <end position="385"/>
    </location>
</feature>
<proteinExistence type="inferred from homology"/>
<keyword evidence="6 8" id="KW-1133">Transmembrane helix</keyword>
<dbReference type="InterPro" id="IPR005599">
    <property type="entry name" value="GPI_mannosylTrfase"/>
</dbReference>
<dbReference type="PANTHER" id="PTHR22760:SF4">
    <property type="entry name" value="GPI MANNOSYLTRANSFERASE 3"/>
    <property type="match status" value="1"/>
</dbReference>
<dbReference type="EMBL" id="GG663736">
    <property type="protein sequence ID" value="EEH59755.1"/>
    <property type="molecule type" value="Genomic_DNA"/>
</dbReference>
<evidence type="ECO:0000256" key="6">
    <source>
        <dbReference type="ARBA" id="ARBA00022989"/>
    </source>
</evidence>
<reference evidence="9 10" key="1">
    <citation type="journal article" date="2009" name="Science">
        <title>Green evolution and dynamic adaptations revealed by genomes of the marine picoeukaryotes Micromonas.</title>
        <authorList>
            <person name="Worden A.Z."/>
            <person name="Lee J.H."/>
            <person name="Mock T."/>
            <person name="Rouze P."/>
            <person name="Simmons M.P."/>
            <person name="Aerts A.L."/>
            <person name="Allen A.E."/>
            <person name="Cuvelier M.L."/>
            <person name="Derelle E."/>
            <person name="Everett M.V."/>
            <person name="Foulon E."/>
            <person name="Grimwood J."/>
            <person name="Gundlach H."/>
            <person name="Henrissat B."/>
            <person name="Napoli C."/>
            <person name="McDonald S.M."/>
            <person name="Parker M.S."/>
            <person name="Rombauts S."/>
            <person name="Salamov A."/>
            <person name="Von Dassow P."/>
            <person name="Badger J.H."/>
            <person name="Coutinho P.M."/>
            <person name="Demir E."/>
            <person name="Dubchak I."/>
            <person name="Gentemann C."/>
            <person name="Eikrem W."/>
            <person name="Gready J.E."/>
            <person name="John U."/>
            <person name="Lanier W."/>
            <person name="Lindquist E.A."/>
            <person name="Lucas S."/>
            <person name="Mayer K.F."/>
            <person name="Moreau H."/>
            <person name="Not F."/>
            <person name="Otillar R."/>
            <person name="Panaud O."/>
            <person name="Pangilinan J."/>
            <person name="Paulsen I."/>
            <person name="Piegu B."/>
            <person name="Poliakov A."/>
            <person name="Robbens S."/>
            <person name="Schmutz J."/>
            <person name="Toulza E."/>
            <person name="Wyss T."/>
            <person name="Zelensky A."/>
            <person name="Zhou K."/>
            <person name="Armbrust E.V."/>
            <person name="Bhattacharya D."/>
            <person name="Goodenough U.W."/>
            <person name="Van de Peer Y."/>
            <person name="Grigoriev I.V."/>
        </authorList>
    </citation>
    <scope>NUCLEOTIDE SEQUENCE [LARGE SCALE GENOMIC DNA]</scope>
    <source>
        <strain evidence="9 10">CCMP1545</strain>
    </source>
</reference>
<dbReference type="KEGG" id="mpp:MICPUCDRAFT_55331"/>
<feature type="transmembrane region" description="Helical" evidence="8">
    <location>
        <begin position="305"/>
        <end position="330"/>
    </location>
</feature>
<dbReference type="OrthoDB" id="416834at2759"/>
<name>C1MKG6_MICPC</name>
<comment type="similarity">
    <text evidence="8">Belongs to the glycosyltransferase 22 family.</text>
</comment>
<dbReference type="Proteomes" id="UP000001876">
    <property type="component" value="Unassembled WGS sequence"/>
</dbReference>
<evidence type="ECO:0000256" key="1">
    <source>
        <dbReference type="ARBA" id="ARBA00004477"/>
    </source>
</evidence>
<dbReference type="GO" id="GO:0006506">
    <property type="term" value="P:GPI anchor biosynthetic process"/>
    <property type="evidence" value="ECO:0007669"/>
    <property type="project" value="TreeGrafter"/>
</dbReference>